<evidence type="ECO:0000313" key="1">
    <source>
        <dbReference type="EMBL" id="OCF46927.1"/>
    </source>
</evidence>
<dbReference type="OrthoDB" id="2581980at2759"/>
<reference evidence="2" key="4">
    <citation type="submission" date="2024-02" db="EMBL/GenBank/DDBJ databases">
        <title>Comparative genomics of Cryptococcus and Kwoniella reveals pathogenesis evolution and contrasting modes of karyotype evolution via chromosome fusion or intercentromeric recombination.</title>
        <authorList>
            <person name="Coelho M.A."/>
            <person name="David-Palma M."/>
            <person name="Shea T."/>
            <person name="Bowers K."/>
            <person name="McGinley-Smith S."/>
            <person name="Mohammad A.W."/>
            <person name="Gnirke A."/>
            <person name="Yurkov A.M."/>
            <person name="Nowrousian M."/>
            <person name="Sun S."/>
            <person name="Cuomo C.A."/>
            <person name="Heitman J."/>
        </authorList>
    </citation>
    <scope>NUCLEOTIDE SEQUENCE</scope>
    <source>
        <strain evidence="2">CBS 10737</strain>
    </source>
</reference>
<proteinExistence type="predicted"/>
<dbReference type="RefSeq" id="XP_019008146.1">
    <property type="nucleotide sequence ID" value="XM_019159008.1"/>
</dbReference>
<dbReference type="EMBL" id="KI894015">
    <property type="protein sequence ID" value="OCF46927.1"/>
    <property type="molecule type" value="Genomic_DNA"/>
</dbReference>
<reference evidence="1" key="3">
    <citation type="submission" date="2016-07" db="EMBL/GenBank/DDBJ databases">
        <title>Evolution of pathogenesis and genome organization in the Tremellales.</title>
        <authorList>
            <person name="Cuomo C."/>
            <person name="Litvintseva A."/>
            <person name="Heitman J."/>
            <person name="Chen Y."/>
            <person name="Sun S."/>
            <person name="Springer D."/>
            <person name="Dromer F."/>
            <person name="Young S."/>
            <person name="Zeng Q."/>
            <person name="Chapman S."/>
            <person name="Gujja S."/>
            <person name="Saif S."/>
            <person name="Birren B."/>
        </authorList>
    </citation>
    <scope>NUCLEOTIDE SEQUENCE</scope>
    <source>
        <strain evidence="1">CBS 10737</strain>
    </source>
</reference>
<gene>
    <name evidence="1" type="ORF">I206_07314</name>
    <name evidence="2" type="ORF">I206_106509</name>
</gene>
<name>A0A1B9HUH6_9TREE</name>
<sequence>MKNQPLKEYEYLKGYTIEERLKLYSKFSENTKRYDLSITFNEVEKLKKIIKDLLVNDNDDYRNMFLSSQDILLPISENLNNTFDEILKIAKIIRKEIVNLRTNSYICLPWLTNISYYLEKSSKENLGQFVVPDESGLIRVIELIQIR</sequence>
<accession>A0A1B9HUH6</accession>
<evidence type="ECO:0000313" key="2">
    <source>
        <dbReference type="EMBL" id="WWC72547.1"/>
    </source>
</evidence>
<dbReference type="EMBL" id="CP144527">
    <property type="protein sequence ID" value="WWC72547.1"/>
    <property type="molecule type" value="Genomic_DNA"/>
</dbReference>
<keyword evidence="3" id="KW-1185">Reference proteome</keyword>
<protein>
    <submittedName>
        <fullName evidence="1">Uncharacterized protein</fullName>
    </submittedName>
</protein>
<evidence type="ECO:0000313" key="3">
    <source>
        <dbReference type="Proteomes" id="UP000094020"/>
    </source>
</evidence>
<dbReference type="KEGG" id="kpin:30175683"/>
<organism evidence="1">
    <name type="scientific">Kwoniella pini CBS 10737</name>
    <dbReference type="NCBI Taxonomy" id="1296096"/>
    <lineage>
        <taxon>Eukaryota</taxon>
        <taxon>Fungi</taxon>
        <taxon>Dikarya</taxon>
        <taxon>Basidiomycota</taxon>
        <taxon>Agaricomycotina</taxon>
        <taxon>Tremellomycetes</taxon>
        <taxon>Tremellales</taxon>
        <taxon>Cryptococcaceae</taxon>
        <taxon>Kwoniella</taxon>
    </lineage>
</organism>
<dbReference type="GeneID" id="30175683"/>
<reference evidence="1" key="1">
    <citation type="submission" date="2013-07" db="EMBL/GenBank/DDBJ databases">
        <title>The Genome Sequence of Cryptococcus pinus CBS10737.</title>
        <authorList>
            <consortium name="The Broad Institute Genome Sequencing Platform"/>
            <person name="Cuomo C."/>
            <person name="Litvintseva A."/>
            <person name="Chen Y."/>
            <person name="Heitman J."/>
            <person name="Sun S."/>
            <person name="Springer D."/>
            <person name="Dromer F."/>
            <person name="Young S.K."/>
            <person name="Zeng Q."/>
            <person name="Gargeya S."/>
            <person name="Fitzgerald M."/>
            <person name="Abouelleil A."/>
            <person name="Alvarado L."/>
            <person name="Berlin A.M."/>
            <person name="Chapman S.B."/>
            <person name="Dewar J."/>
            <person name="Goldberg J."/>
            <person name="Griggs A."/>
            <person name="Gujja S."/>
            <person name="Hansen M."/>
            <person name="Howarth C."/>
            <person name="Imamovic A."/>
            <person name="Larimer J."/>
            <person name="McCowan C."/>
            <person name="Murphy C."/>
            <person name="Pearson M."/>
            <person name="Priest M."/>
            <person name="Roberts A."/>
            <person name="Saif S."/>
            <person name="Shea T."/>
            <person name="Sykes S."/>
            <person name="Wortman J."/>
            <person name="Nusbaum C."/>
            <person name="Birren B."/>
        </authorList>
    </citation>
    <scope>NUCLEOTIDE SEQUENCE [LARGE SCALE GENOMIC DNA]</scope>
    <source>
        <strain evidence="1">CBS 10737</strain>
    </source>
</reference>
<dbReference type="Proteomes" id="UP000094020">
    <property type="component" value="Chromosome 9"/>
</dbReference>
<reference evidence="2" key="2">
    <citation type="submission" date="2013-07" db="EMBL/GenBank/DDBJ databases">
        <authorList>
            <consortium name="The Broad Institute Genome Sequencing Platform"/>
            <person name="Cuomo C."/>
            <person name="Litvintseva A."/>
            <person name="Chen Y."/>
            <person name="Heitman J."/>
            <person name="Sun S."/>
            <person name="Springer D."/>
            <person name="Dromer F."/>
            <person name="Young S.K."/>
            <person name="Zeng Q."/>
            <person name="Gargeya S."/>
            <person name="Fitzgerald M."/>
            <person name="Abouelleil A."/>
            <person name="Alvarado L."/>
            <person name="Berlin A.M."/>
            <person name="Chapman S.B."/>
            <person name="Dewar J."/>
            <person name="Goldberg J."/>
            <person name="Griggs A."/>
            <person name="Gujja S."/>
            <person name="Hansen M."/>
            <person name="Howarth C."/>
            <person name="Imamovic A."/>
            <person name="Larimer J."/>
            <person name="McCowan C."/>
            <person name="Murphy C."/>
            <person name="Pearson M."/>
            <person name="Priest M."/>
            <person name="Roberts A."/>
            <person name="Saif S."/>
            <person name="Shea T."/>
            <person name="Sykes S."/>
            <person name="Wortman J."/>
            <person name="Nusbaum C."/>
            <person name="Birren B."/>
        </authorList>
    </citation>
    <scope>NUCLEOTIDE SEQUENCE</scope>
    <source>
        <strain evidence="2">CBS 10737</strain>
    </source>
</reference>
<dbReference type="AlphaFoldDB" id="A0A1B9HUH6"/>